<sequence>MYIVAIGWLYVVLMMAITEHTVIAGLATFVFYGLFPVAILVYIMGTPGRLRRRKAEEARQAKSAQAPSGSVAPAESAGPEQPPARD</sequence>
<feature type="region of interest" description="Disordered" evidence="1">
    <location>
        <begin position="54"/>
        <end position="86"/>
    </location>
</feature>
<organism evidence="3 4">
    <name type="scientific">Cupriavidus basilensis</name>
    <dbReference type="NCBI Taxonomy" id="68895"/>
    <lineage>
        <taxon>Bacteria</taxon>
        <taxon>Pseudomonadati</taxon>
        <taxon>Pseudomonadota</taxon>
        <taxon>Betaproteobacteria</taxon>
        <taxon>Burkholderiales</taxon>
        <taxon>Burkholderiaceae</taxon>
        <taxon>Cupriavidus</taxon>
    </lineage>
</organism>
<keyword evidence="4" id="KW-1185">Reference proteome</keyword>
<dbReference type="AlphaFoldDB" id="A0A0C4YDU2"/>
<protein>
    <recommendedName>
        <fullName evidence="5">Transmembrane protein</fullName>
    </recommendedName>
</protein>
<accession>A0A0C4YDU2</accession>
<proteinExistence type="predicted"/>
<evidence type="ECO:0000256" key="2">
    <source>
        <dbReference type="SAM" id="Phobius"/>
    </source>
</evidence>
<dbReference type="OrthoDB" id="8565731at2"/>
<evidence type="ECO:0000313" key="4">
    <source>
        <dbReference type="Proteomes" id="UP000031843"/>
    </source>
</evidence>
<evidence type="ECO:0000256" key="1">
    <source>
        <dbReference type="SAM" id="MobiDB-lite"/>
    </source>
</evidence>
<name>A0A0C4YDU2_9BURK</name>
<dbReference type="Proteomes" id="UP000031843">
    <property type="component" value="Chromosome main"/>
</dbReference>
<dbReference type="KEGG" id="cbw:RR42_m1538"/>
<evidence type="ECO:0008006" key="5">
    <source>
        <dbReference type="Google" id="ProtNLM"/>
    </source>
</evidence>
<reference evidence="3 4" key="1">
    <citation type="journal article" date="2015" name="Genome Announc.">
        <title>Complete Genome Sequence of Cupriavidus basilensis 4G11, Isolated from the Oak Ridge Field Research Center Site.</title>
        <authorList>
            <person name="Ray J."/>
            <person name="Waters R.J."/>
            <person name="Skerker J.M."/>
            <person name="Kuehl J.V."/>
            <person name="Price M.N."/>
            <person name="Huang J."/>
            <person name="Chakraborty R."/>
            <person name="Arkin A.P."/>
            <person name="Deutschbauer A."/>
        </authorList>
    </citation>
    <scope>NUCLEOTIDE SEQUENCE [LARGE SCALE GENOMIC DNA]</scope>
    <source>
        <strain evidence="3">4G11</strain>
    </source>
</reference>
<dbReference type="EMBL" id="CP010536">
    <property type="protein sequence ID" value="AJG18936.1"/>
    <property type="molecule type" value="Genomic_DNA"/>
</dbReference>
<keyword evidence="2" id="KW-1133">Transmembrane helix</keyword>
<feature type="transmembrane region" description="Helical" evidence="2">
    <location>
        <begin position="20"/>
        <end position="44"/>
    </location>
</feature>
<gene>
    <name evidence="3" type="ORF">RR42_m1538</name>
</gene>
<dbReference type="RefSeq" id="WP_043345327.1">
    <property type="nucleotide sequence ID" value="NZ_CP010536.1"/>
</dbReference>
<keyword evidence="2" id="KW-0472">Membrane</keyword>
<evidence type="ECO:0000313" key="3">
    <source>
        <dbReference type="EMBL" id="AJG18936.1"/>
    </source>
</evidence>
<keyword evidence="2" id="KW-0812">Transmembrane</keyword>